<evidence type="ECO:0000256" key="1">
    <source>
        <dbReference type="ARBA" id="ARBA00022598"/>
    </source>
</evidence>
<keyword evidence="1" id="KW-0436">Ligase</keyword>
<evidence type="ECO:0000256" key="3">
    <source>
        <dbReference type="ARBA" id="ARBA00022840"/>
    </source>
</evidence>
<dbReference type="GO" id="GO:0046872">
    <property type="term" value="F:metal ion binding"/>
    <property type="evidence" value="ECO:0007669"/>
    <property type="project" value="InterPro"/>
</dbReference>
<gene>
    <name evidence="6" type="ORF">SAMN05192548_1003104</name>
</gene>
<accession>A0A1M6K800</accession>
<dbReference type="GO" id="GO:0016874">
    <property type="term" value="F:ligase activity"/>
    <property type="evidence" value="ECO:0007669"/>
    <property type="project" value="UniProtKB-KW"/>
</dbReference>
<dbReference type="InterPro" id="IPR052032">
    <property type="entry name" value="ATP-dep_AA_Ligase"/>
</dbReference>
<proteinExistence type="predicted"/>
<feature type="domain" description="ATP-grasp" evidence="5">
    <location>
        <begin position="127"/>
        <end position="316"/>
    </location>
</feature>
<dbReference type="InterPro" id="IPR011761">
    <property type="entry name" value="ATP-grasp"/>
</dbReference>
<dbReference type="GeneID" id="301981860"/>
<dbReference type="RefSeq" id="WP_073427333.1">
    <property type="nucleotide sequence ID" value="NZ_CADFGY010000001.1"/>
</dbReference>
<evidence type="ECO:0000259" key="5">
    <source>
        <dbReference type="PROSITE" id="PS50975"/>
    </source>
</evidence>
<dbReference type="PANTHER" id="PTHR43585">
    <property type="entry name" value="FUMIPYRROLE BIOSYNTHESIS PROTEIN C"/>
    <property type="match status" value="1"/>
</dbReference>
<name>A0A1M6K800_9BURK</name>
<evidence type="ECO:0000256" key="2">
    <source>
        <dbReference type="ARBA" id="ARBA00022741"/>
    </source>
</evidence>
<dbReference type="EMBL" id="FRAB01000003">
    <property type="protein sequence ID" value="SHJ55091.1"/>
    <property type="molecule type" value="Genomic_DNA"/>
</dbReference>
<dbReference type="GO" id="GO:0005524">
    <property type="term" value="F:ATP binding"/>
    <property type="evidence" value="ECO:0007669"/>
    <property type="project" value="UniProtKB-UniRule"/>
</dbReference>
<dbReference type="STRING" id="169427.SAMN05192548_1003104"/>
<reference evidence="6 7" key="1">
    <citation type="submission" date="2016-11" db="EMBL/GenBank/DDBJ databases">
        <authorList>
            <person name="Jaros S."/>
            <person name="Januszkiewicz K."/>
            <person name="Wedrychowicz H."/>
        </authorList>
    </citation>
    <scope>NUCLEOTIDE SEQUENCE [LARGE SCALE GENOMIC DNA]</scope>
    <source>
        <strain evidence="6 7">LMG 20594</strain>
    </source>
</reference>
<organism evidence="6 7">
    <name type="scientific">Paraburkholderia terricola</name>
    <dbReference type="NCBI Taxonomy" id="169427"/>
    <lineage>
        <taxon>Bacteria</taxon>
        <taxon>Pseudomonadati</taxon>
        <taxon>Pseudomonadota</taxon>
        <taxon>Betaproteobacteria</taxon>
        <taxon>Burkholderiales</taxon>
        <taxon>Burkholderiaceae</taxon>
        <taxon>Paraburkholderia</taxon>
    </lineage>
</organism>
<evidence type="ECO:0000313" key="6">
    <source>
        <dbReference type="EMBL" id="SHJ55091.1"/>
    </source>
</evidence>
<dbReference type="OrthoDB" id="6964321at2"/>
<dbReference type="PROSITE" id="PS50975">
    <property type="entry name" value="ATP_GRASP"/>
    <property type="match status" value="1"/>
</dbReference>
<dbReference type="Proteomes" id="UP000184395">
    <property type="component" value="Unassembled WGS sequence"/>
</dbReference>
<dbReference type="SUPFAM" id="SSF56059">
    <property type="entry name" value="Glutathione synthetase ATP-binding domain-like"/>
    <property type="match status" value="1"/>
</dbReference>
<dbReference type="Gene3D" id="3.30.470.20">
    <property type="entry name" value="ATP-grasp fold, B domain"/>
    <property type="match status" value="1"/>
</dbReference>
<sequence length="446" mass="48369">MNANRPLLLIVDYNLTRVADVAHIASYARQRYGAEIALIRANPTERDSLLCEYLIDLDPLAPNFVDEALYYLKSWRERLRAGMVFSDNAVQSGAALLERLGLVVDSAALAANAYSKRDYRVCEARVRDLLEAQGMLVPDCVEVHDVDDLGRFASAHEGGFVVKPSCEGNNRGVVIVAPGDSLDAAFAAVAPYLERGAICESFISFAREFSFDGVGATHFITEKVSAQGRYPVEVAQILPARLTAAEQATLVRAGRVANLLVGQLRGPFHNEIKLDDTGLRAAVVEPNRRPAGMKIWTIAREVYEIDFYALWVDAAFGVVREPVLVSAGRQAATVMLGVPADGRLTPPDADEGAELFDRALARAAALLGTDALRRVEFGWLSETARFIPALPRDNADFAAQACFALESDVHDMRSVVATVRAVWLSVLAEACHIFEPANAAASLAIA</sequence>
<dbReference type="PANTHER" id="PTHR43585:SF2">
    <property type="entry name" value="ATP-GRASP ENZYME FSQD"/>
    <property type="match status" value="1"/>
</dbReference>
<evidence type="ECO:0000313" key="7">
    <source>
        <dbReference type="Proteomes" id="UP000184395"/>
    </source>
</evidence>
<evidence type="ECO:0000256" key="4">
    <source>
        <dbReference type="PROSITE-ProRule" id="PRU00409"/>
    </source>
</evidence>
<keyword evidence="3 4" id="KW-0067">ATP-binding</keyword>
<keyword evidence="2 4" id="KW-0547">Nucleotide-binding</keyword>
<protein>
    <recommendedName>
        <fullName evidence="5">ATP-grasp domain-containing protein</fullName>
    </recommendedName>
</protein>
<dbReference type="AlphaFoldDB" id="A0A1M6K800"/>
<dbReference type="KEGG" id="pts:CUJ90_27430"/>